<proteinExistence type="predicted"/>
<evidence type="ECO:0000259" key="2">
    <source>
        <dbReference type="Pfam" id="PF12937"/>
    </source>
</evidence>
<evidence type="ECO:0000313" key="3">
    <source>
        <dbReference type="EMBL" id="KAF9782902.1"/>
    </source>
</evidence>
<dbReference type="Pfam" id="PF12937">
    <property type="entry name" value="F-box-like"/>
    <property type="match status" value="1"/>
</dbReference>
<comment type="caution">
    <text evidence="3">The sequence shown here is derived from an EMBL/GenBank/DDBJ whole genome shotgun (WGS) entry which is preliminary data.</text>
</comment>
<dbReference type="InterPro" id="IPR032675">
    <property type="entry name" value="LRR_dom_sf"/>
</dbReference>
<dbReference type="OrthoDB" id="3046363at2759"/>
<dbReference type="Proteomes" id="UP000736335">
    <property type="component" value="Unassembled WGS sequence"/>
</dbReference>
<accession>A0A9P6HC03</accession>
<protein>
    <recommendedName>
        <fullName evidence="2">F-box domain-containing protein</fullName>
    </recommendedName>
</protein>
<sequence length="511" mass="58082">MKEAPPDLQPPLSQLLDVIEGRLDSIAGTLSETDVKTAAQINDAISRMPTIFRRMKNIKNRLAPVNRIPPETLAHVATFFAKERDLVNATAVCRHWRETLLSFPRLWRNAGGNSPEIKAYIERSKSTPLDVSLLYPSFVEFVIPHASRLAGLTVRLVKSSNFSQIAERLRNPLPMLHTFRVTVIPPHPHALEFPPDLDNPFLSQTKKLELRGISTFLGPQSFPNVTELVLHTIRYVSTPMDRFLRTFEQLPSLERVSITFHASLYTNEDHRVVTLSHVQEMSLSVFADHVTDAHLPDILQYLRLPKLTSLCVQSLPRLTYYRPIFPHTTFREHLPNLAQLPELQVNIGMSSDEVTFRSPSGATLKYLAGPLSDYESHESRIWRQLPLRTVRRLTVNMGHQLIGSEFDWLSRLLQDLEFLEHLELGGECGEGLRWLCGEMTQDRMHSGVETLTVRCGEHERPQALKLKRLADAAGVTTTLICASDPRVHEEREAGTSRGDLDDERDEVRDEE</sequence>
<dbReference type="AlphaFoldDB" id="A0A9P6HC03"/>
<reference evidence="3" key="1">
    <citation type="journal article" date="2020" name="Nat. Commun.">
        <title>Large-scale genome sequencing of mycorrhizal fungi provides insights into the early evolution of symbiotic traits.</title>
        <authorList>
            <person name="Miyauchi S."/>
            <person name="Kiss E."/>
            <person name="Kuo A."/>
            <person name="Drula E."/>
            <person name="Kohler A."/>
            <person name="Sanchez-Garcia M."/>
            <person name="Morin E."/>
            <person name="Andreopoulos B."/>
            <person name="Barry K.W."/>
            <person name="Bonito G."/>
            <person name="Buee M."/>
            <person name="Carver A."/>
            <person name="Chen C."/>
            <person name="Cichocki N."/>
            <person name="Clum A."/>
            <person name="Culley D."/>
            <person name="Crous P.W."/>
            <person name="Fauchery L."/>
            <person name="Girlanda M."/>
            <person name="Hayes R.D."/>
            <person name="Keri Z."/>
            <person name="LaButti K."/>
            <person name="Lipzen A."/>
            <person name="Lombard V."/>
            <person name="Magnuson J."/>
            <person name="Maillard F."/>
            <person name="Murat C."/>
            <person name="Nolan M."/>
            <person name="Ohm R.A."/>
            <person name="Pangilinan J."/>
            <person name="Pereira M.F."/>
            <person name="Perotto S."/>
            <person name="Peter M."/>
            <person name="Pfister S."/>
            <person name="Riley R."/>
            <person name="Sitrit Y."/>
            <person name="Stielow J.B."/>
            <person name="Szollosi G."/>
            <person name="Zifcakova L."/>
            <person name="Stursova M."/>
            <person name="Spatafora J.W."/>
            <person name="Tedersoo L."/>
            <person name="Vaario L.M."/>
            <person name="Yamada A."/>
            <person name="Yan M."/>
            <person name="Wang P."/>
            <person name="Xu J."/>
            <person name="Bruns T."/>
            <person name="Baldrian P."/>
            <person name="Vilgalys R."/>
            <person name="Dunand C."/>
            <person name="Henrissat B."/>
            <person name="Grigoriev I.V."/>
            <person name="Hibbett D."/>
            <person name="Nagy L.G."/>
            <person name="Martin F.M."/>
        </authorList>
    </citation>
    <scope>NUCLEOTIDE SEQUENCE</scope>
    <source>
        <strain evidence="3">UH-Tt-Lm1</strain>
    </source>
</reference>
<dbReference type="EMBL" id="WIUZ02000011">
    <property type="protein sequence ID" value="KAF9782902.1"/>
    <property type="molecule type" value="Genomic_DNA"/>
</dbReference>
<dbReference type="Gene3D" id="1.20.1280.50">
    <property type="match status" value="1"/>
</dbReference>
<feature type="domain" description="F-box" evidence="2">
    <location>
        <begin position="66"/>
        <end position="109"/>
    </location>
</feature>
<dbReference type="Gene3D" id="3.80.10.10">
    <property type="entry name" value="Ribonuclease Inhibitor"/>
    <property type="match status" value="1"/>
</dbReference>
<dbReference type="InterPro" id="IPR036047">
    <property type="entry name" value="F-box-like_dom_sf"/>
</dbReference>
<gene>
    <name evidence="3" type="ORF">BJ322DRAFT_1073218</name>
</gene>
<name>A0A9P6HC03_9AGAM</name>
<evidence type="ECO:0000313" key="4">
    <source>
        <dbReference type="Proteomes" id="UP000736335"/>
    </source>
</evidence>
<keyword evidence="4" id="KW-1185">Reference proteome</keyword>
<reference evidence="3" key="2">
    <citation type="submission" date="2020-11" db="EMBL/GenBank/DDBJ databases">
        <authorList>
            <consortium name="DOE Joint Genome Institute"/>
            <person name="Kuo A."/>
            <person name="Miyauchi S."/>
            <person name="Kiss E."/>
            <person name="Drula E."/>
            <person name="Kohler A."/>
            <person name="Sanchez-Garcia M."/>
            <person name="Andreopoulos B."/>
            <person name="Barry K.W."/>
            <person name="Bonito G."/>
            <person name="Buee M."/>
            <person name="Carver A."/>
            <person name="Chen C."/>
            <person name="Cichocki N."/>
            <person name="Clum A."/>
            <person name="Culley D."/>
            <person name="Crous P.W."/>
            <person name="Fauchery L."/>
            <person name="Girlanda M."/>
            <person name="Hayes R."/>
            <person name="Keri Z."/>
            <person name="Labutti K."/>
            <person name="Lipzen A."/>
            <person name="Lombard V."/>
            <person name="Magnuson J."/>
            <person name="Maillard F."/>
            <person name="Morin E."/>
            <person name="Murat C."/>
            <person name="Nolan M."/>
            <person name="Ohm R."/>
            <person name="Pangilinan J."/>
            <person name="Pereira M."/>
            <person name="Perotto S."/>
            <person name="Peter M."/>
            <person name="Riley R."/>
            <person name="Sitrit Y."/>
            <person name="Stielow B."/>
            <person name="Szollosi G."/>
            <person name="Zifcakova L."/>
            <person name="Stursova M."/>
            <person name="Spatafora J.W."/>
            <person name="Tedersoo L."/>
            <person name="Vaario L.-M."/>
            <person name="Yamada A."/>
            <person name="Yan M."/>
            <person name="Wang P."/>
            <person name="Xu J."/>
            <person name="Bruns T."/>
            <person name="Baldrian P."/>
            <person name="Vilgalys R."/>
            <person name="Henrissat B."/>
            <person name="Grigoriev I.V."/>
            <person name="Hibbett D."/>
            <person name="Nagy L.G."/>
            <person name="Martin F.M."/>
        </authorList>
    </citation>
    <scope>NUCLEOTIDE SEQUENCE</scope>
    <source>
        <strain evidence="3">UH-Tt-Lm1</strain>
    </source>
</reference>
<feature type="compositionally biased region" description="Acidic residues" evidence="1">
    <location>
        <begin position="500"/>
        <end position="511"/>
    </location>
</feature>
<dbReference type="SUPFAM" id="SSF81383">
    <property type="entry name" value="F-box domain"/>
    <property type="match status" value="1"/>
</dbReference>
<feature type="compositionally biased region" description="Basic and acidic residues" evidence="1">
    <location>
        <begin position="485"/>
        <end position="494"/>
    </location>
</feature>
<organism evidence="3 4">
    <name type="scientific">Thelephora terrestris</name>
    <dbReference type="NCBI Taxonomy" id="56493"/>
    <lineage>
        <taxon>Eukaryota</taxon>
        <taxon>Fungi</taxon>
        <taxon>Dikarya</taxon>
        <taxon>Basidiomycota</taxon>
        <taxon>Agaricomycotina</taxon>
        <taxon>Agaricomycetes</taxon>
        <taxon>Thelephorales</taxon>
        <taxon>Thelephoraceae</taxon>
        <taxon>Thelephora</taxon>
    </lineage>
</organism>
<dbReference type="InterPro" id="IPR001810">
    <property type="entry name" value="F-box_dom"/>
</dbReference>
<feature type="region of interest" description="Disordered" evidence="1">
    <location>
        <begin position="485"/>
        <end position="511"/>
    </location>
</feature>
<evidence type="ECO:0000256" key="1">
    <source>
        <dbReference type="SAM" id="MobiDB-lite"/>
    </source>
</evidence>